<dbReference type="PANTHER" id="PTHR46101:SF18">
    <property type="entry name" value="HISTIDINE DECARBOXYLASE"/>
    <property type="match status" value="1"/>
</dbReference>
<comment type="similarity">
    <text evidence="1">Belongs to the group II decarboxylase family.</text>
</comment>
<dbReference type="AlphaFoldDB" id="A0AAI8YP91"/>
<keyword evidence="2" id="KW-0456">Lyase</keyword>
<name>A0AAI8YP91_9PEZI</name>
<reference evidence="3" key="1">
    <citation type="submission" date="2023-10" db="EMBL/GenBank/DDBJ databases">
        <authorList>
            <person name="Hackl T."/>
        </authorList>
    </citation>
    <scope>NUCLEOTIDE SEQUENCE</scope>
</reference>
<dbReference type="InterPro" id="IPR015421">
    <property type="entry name" value="PyrdxlP-dep_Trfase_major"/>
</dbReference>
<accession>A0AAI8YP91</accession>
<evidence type="ECO:0000256" key="2">
    <source>
        <dbReference type="ARBA" id="ARBA00022793"/>
    </source>
</evidence>
<dbReference type="EMBL" id="CAUWAG010000018">
    <property type="protein sequence ID" value="CAJ2511990.1"/>
    <property type="molecule type" value="Genomic_DNA"/>
</dbReference>
<comment type="caution">
    <text evidence="3">The sequence shown here is derived from an EMBL/GenBank/DDBJ whole genome shotgun (WGS) entry which is preliminary data.</text>
</comment>
<gene>
    <name evidence="3" type="ORF">KHLLAP_LOCUS12458</name>
</gene>
<dbReference type="SUPFAM" id="SSF53383">
    <property type="entry name" value="PLP-dependent transferases"/>
    <property type="match status" value="2"/>
</dbReference>
<dbReference type="Gene3D" id="3.40.640.10">
    <property type="entry name" value="Type I PLP-dependent aspartate aminotransferase-like (Major domain)"/>
    <property type="match status" value="2"/>
</dbReference>
<dbReference type="InterPro" id="IPR015424">
    <property type="entry name" value="PyrdxlP-dep_Trfase"/>
</dbReference>
<organism evidence="3 4">
    <name type="scientific">Anthostomella pinea</name>
    <dbReference type="NCBI Taxonomy" id="933095"/>
    <lineage>
        <taxon>Eukaryota</taxon>
        <taxon>Fungi</taxon>
        <taxon>Dikarya</taxon>
        <taxon>Ascomycota</taxon>
        <taxon>Pezizomycotina</taxon>
        <taxon>Sordariomycetes</taxon>
        <taxon>Xylariomycetidae</taxon>
        <taxon>Xylariales</taxon>
        <taxon>Xylariaceae</taxon>
        <taxon>Anthostomella</taxon>
    </lineage>
</organism>
<sequence length="1015" mass="112016">MAVPVLVDVSNLQVDLDDDYSLKEAISIVESEIADRLSDTESQEPCYPPSLKQVSAQSDTIQETFNNSKTQWIDDPIISQWRSPHHRIHDVLSEINDLHTTWRSRQLQPFSPSSDDLWLQTGRVLAEVGLPWHNNQINMPNEIDTSWPFHFKSFETKVLQAKGARVGDPNPSGYVCSSSEANLYCIRALQQELREIAPTQRPLLVYDHFDISVLESVESFFGLETHHVDLSEGEKAIMHYLKDVTCAGARPIIFAATLANQNGVCDDMGLICKITEKFPLILHVDASRNFDYITTLSENGRTRLEIEKFTLGVKPLKDSVRAPNGSILVSTIVAGSSSHASWAPAAALKPASLGEKQARVAYIRASDSTLAGSRDALAPLWMALQEMRLGESGFRQVYEHCAGVRAELLRALESWGISAITVPYSLDILLKRSSAVQMERLAELGGIVVNNGDVMLTVRPNVKPSDIESVIEIMSLKPRPADHLAELPPYIDFSTLYPIPQTIIGELKAKVQSWKIATRSATGYPFHMGSYSALGPVVGRFLDINIPQDCIKTKADEVLTARLSAFGLRMPEERSLFKGAFTNGSTMGNRVGIHVALKNFRGAVVYFSAETHYSVAKTARDCDGLTNRWSGSGPRYSQIPCGADGSILVDALVRQAVEDKKRCLERGDSYRMVLFANMGTTFVGARDDITRIHDSLAKVGIAISYIHVDGALDFGFDNCGIRLGPPGSQGPDGTPMVQGVTLSHHKALGHTVSGEVLCFSPRDELPSLAASVDPRAVFETWLYSRIYAPDDVGQMLNQCQDNAAHLEARLRRIGVVTKRNPQSIITVFERPPAWIIEEFSLRPEGDWVHFIAMPHVSRETVDLFVERIAWVDRQCEVAFSYVAPLFEAALLLPVKLRRLQCRNPLTKKVAELDISVGSGDSPDTVIKAILRGALSVAVLDADDRLQAVILVDSARDKSMHAGPVLLGSYHRSNSAAVVDIAKQLVGFMGRHMDAMLRVDDRSNVVYNFCDRGYSS</sequence>
<dbReference type="InterPro" id="IPR051151">
    <property type="entry name" value="Group_II_Decarboxylase"/>
</dbReference>
<keyword evidence="2" id="KW-0210">Decarboxylase</keyword>
<evidence type="ECO:0000313" key="4">
    <source>
        <dbReference type="Proteomes" id="UP001295740"/>
    </source>
</evidence>
<protein>
    <submittedName>
        <fullName evidence="3">Uu.00g076150.m01.CDS01</fullName>
    </submittedName>
</protein>
<dbReference type="Proteomes" id="UP001295740">
    <property type="component" value="Unassembled WGS sequence"/>
</dbReference>
<evidence type="ECO:0000256" key="1">
    <source>
        <dbReference type="ARBA" id="ARBA00009533"/>
    </source>
</evidence>
<dbReference type="PANTHER" id="PTHR46101">
    <property type="match status" value="1"/>
</dbReference>
<proteinExistence type="inferred from homology"/>
<evidence type="ECO:0000313" key="3">
    <source>
        <dbReference type="EMBL" id="CAJ2511990.1"/>
    </source>
</evidence>
<dbReference type="GO" id="GO:0016831">
    <property type="term" value="F:carboxy-lyase activity"/>
    <property type="evidence" value="ECO:0007669"/>
    <property type="project" value="UniProtKB-KW"/>
</dbReference>
<keyword evidence="4" id="KW-1185">Reference proteome</keyword>